<sequence length="86" mass="9699">MKLLTLLEYSLYILFTGLFLAFTGFQTSNITFFIGLVVIYLIVHYFSKKILTKYGKIDAKVSFGKSILGIIGAVFVTMLVLTLIYT</sequence>
<comment type="caution">
    <text evidence="2">The sequence shown here is derived from an EMBL/GenBank/DDBJ whole genome shotgun (WGS) entry which is preliminary data.</text>
</comment>
<proteinExistence type="predicted"/>
<dbReference type="Pfam" id="PF26313">
    <property type="entry name" value="YkoA"/>
    <property type="match status" value="1"/>
</dbReference>
<evidence type="ECO:0000313" key="2">
    <source>
        <dbReference type="EMBL" id="MRX53433.1"/>
    </source>
</evidence>
<gene>
    <name evidence="2" type="ORF">GJU41_05580</name>
</gene>
<dbReference type="InterPro" id="IPR058895">
    <property type="entry name" value="YkoA-like"/>
</dbReference>
<accession>A0A6I2MCB6</accession>
<keyword evidence="1" id="KW-0472">Membrane</keyword>
<reference evidence="2 3" key="1">
    <citation type="submission" date="2019-11" db="EMBL/GenBank/DDBJ databases">
        <title>Bacillus idriensis genome.</title>
        <authorList>
            <person name="Konopka E.N."/>
            <person name="Newman J.D."/>
        </authorList>
    </citation>
    <scope>NUCLEOTIDE SEQUENCE [LARGE SCALE GENOMIC DNA]</scope>
    <source>
        <strain evidence="2 3">DSM 19097</strain>
    </source>
</reference>
<dbReference type="AlphaFoldDB" id="A0A6I2MCB6"/>
<keyword evidence="3" id="KW-1185">Reference proteome</keyword>
<dbReference type="Proteomes" id="UP000441585">
    <property type="component" value="Unassembled WGS sequence"/>
</dbReference>
<organism evidence="2 3">
    <name type="scientific">Metabacillus idriensis</name>
    <dbReference type="NCBI Taxonomy" id="324768"/>
    <lineage>
        <taxon>Bacteria</taxon>
        <taxon>Bacillati</taxon>
        <taxon>Bacillota</taxon>
        <taxon>Bacilli</taxon>
        <taxon>Bacillales</taxon>
        <taxon>Bacillaceae</taxon>
        <taxon>Metabacillus</taxon>
    </lineage>
</organism>
<keyword evidence="1" id="KW-1133">Transmembrane helix</keyword>
<keyword evidence="1" id="KW-0812">Transmembrane</keyword>
<name>A0A6I2MCB6_9BACI</name>
<protein>
    <submittedName>
        <fullName evidence="2">Uncharacterized protein</fullName>
    </submittedName>
</protein>
<evidence type="ECO:0000313" key="3">
    <source>
        <dbReference type="Proteomes" id="UP000441585"/>
    </source>
</evidence>
<dbReference type="EMBL" id="WKKF01000001">
    <property type="protein sequence ID" value="MRX53433.1"/>
    <property type="molecule type" value="Genomic_DNA"/>
</dbReference>
<dbReference type="RefSeq" id="WP_070878964.1">
    <property type="nucleotide sequence ID" value="NZ_CAJFZX010000008.1"/>
</dbReference>
<feature type="transmembrane region" description="Helical" evidence="1">
    <location>
        <begin position="30"/>
        <end position="46"/>
    </location>
</feature>
<feature type="transmembrane region" description="Helical" evidence="1">
    <location>
        <begin position="67"/>
        <end position="85"/>
    </location>
</feature>
<evidence type="ECO:0000256" key="1">
    <source>
        <dbReference type="SAM" id="Phobius"/>
    </source>
</evidence>